<dbReference type="EMBL" id="JABEZY010000002">
    <property type="protein sequence ID" value="MBA0733792.1"/>
    <property type="molecule type" value="Genomic_DNA"/>
</dbReference>
<comment type="caution">
    <text evidence="1">The sequence shown here is derived from an EMBL/GenBank/DDBJ whole genome shotgun (WGS) entry which is preliminary data.</text>
</comment>
<feature type="non-terminal residue" evidence="1">
    <location>
        <position position="1"/>
    </location>
</feature>
<evidence type="ECO:0000313" key="1">
    <source>
        <dbReference type="EMBL" id="MBA0733792.1"/>
    </source>
</evidence>
<proteinExistence type="predicted"/>
<evidence type="ECO:0000313" key="2">
    <source>
        <dbReference type="Proteomes" id="UP000593579"/>
    </source>
</evidence>
<accession>A0A7J9BC57</accession>
<organism evidence="1 2">
    <name type="scientific">Gossypium gossypioides</name>
    <name type="common">Mexican cotton</name>
    <name type="synonym">Selera gossypioides</name>
    <dbReference type="NCBI Taxonomy" id="34282"/>
    <lineage>
        <taxon>Eukaryota</taxon>
        <taxon>Viridiplantae</taxon>
        <taxon>Streptophyta</taxon>
        <taxon>Embryophyta</taxon>
        <taxon>Tracheophyta</taxon>
        <taxon>Spermatophyta</taxon>
        <taxon>Magnoliopsida</taxon>
        <taxon>eudicotyledons</taxon>
        <taxon>Gunneridae</taxon>
        <taxon>Pentapetalae</taxon>
        <taxon>rosids</taxon>
        <taxon>malvids</taxon>
        <taxon>Malvales</taxon>
        <taxon>Malvaceae</taxon>
        <taxon>Malvoideae</taxon>
        <taxon>Gossypium</taxon>
    </lineage>
</organism>
<dbReference type="AlphaFoldDB" id="A0A7J9BC57"/>
<gene>
    <name evidence="1" type="ORF">Gogos_017770</name>
</gene>
<reference evidence="1 2" key="1">
    <citation type="journal article" date="2019" name="Genome Biol. Evol.">
        <title>Insights into the evolution of the New World diploid cottons (Gossypium, subgenus Houzingenia) based on genome sequencing.</title>
        <authorList>
            <person name="Grover C.E."/>
            <person name="Arick M.A. 2nd"/>
            <person name="Thrash A."/>
            <person name="Conover J.L."/>
            <person name="Sanders W.S."/>
            <person name="Peterson D.G."/>
            <person name="Frelichowski J.E."/>
            <person name="Scheffler J.A."/>
            <person name="Scheffler B.E."/>
            <person name="Wendel J.F."/>
        </authorList>
    </citation>
    <scope>NUCLEOTIDE SEQUENCE [LARGE SCALE GENOMIC DNA]</scope>
    <source>
        <strain evidence="1">5</strain>
        <tissue evidence="1">Leaf</tissue>
    </source>
</reference>
<sequence>KYSNAKLTRKVLRFLPERFAIKVIVIEKAKDIDTMIIGPLQTFKMNLKEIKKSKGKSEKNITLYVASSVATKKKSLSVTCNDDDFSSELEKDEKHLSNYVAFTLKIVIAAATDLDNCNDSEAKSVEDFMETYKRLLNKWGMQDK</sequence>
<keyword evidence="2" id="KW-1185">Reference proteome</keyword>
<name>A0A7J9BC57_GOSGO</name>
<protein>
    <submittedName>
        <fullName evidence="1">Uncharacterized protein</fullName>
    </submittedName>
</protein>
<dbReference type="Proteomes" id="UP000593579">
    <property type="component" value="Unassembled WGS sequence"/>
</dbReference>
<dbReference type="OrthoDB" id="1738629at2759"/>